<accession>A0A9K3I937</accession>
<dbReference type="EMBL" id="MNCJ02000324">
    <property type="protein sequence ID" value="KAF5791804.1"/>
    <property type="molecule type" value="Genomic_DNA"/>
</dbReference>
<comment type="caution">
    <text evidence="1">The sequence shown here is derived from an EMBL/GenBank/DDBJ whole genome shotgun (WGS) entry which is preliminary data.</text>
</comment>
<dbReference type="AlphaFoldDB" id="A0A9K3I937"/>
<organism evidence="1 2">
    <name type="scientific">Helianthus annuus</name>
    <name type="common">Common sunflower</name>
    <dbReference type="NCBI Taxonomy" id="4232"/>
    <lineage>
        <taxon>Eukaryota</taxon>
        <taxon>Viridiplantae</taxon>
        <taxon>Streptophyta</taxon>
        <taxon>Embryophyta</taxon>
        <taxon>Tracheophyta</taxon>
        <taxon>Spermatophyta</taxon>
        <taxon>Magnoliopsida</taxon>
        <taxon>eudicotyledons</taxon>
        <taxon>Gunneridae</taxon>
        <taxon>Pentapetalae</taxon>
        <taxon>asterids</taxon>
        <taxon>campanulids</taxon>
        <taxon>Asterales</taxon>
        <taxon>Asteraceae</taxon>
        <taxon>Asteroideae</taxon>
        <taxon>Heliantheae alliance</taxon>
        <taxon>Heliantheae</taxon>
        <taxon>Helianthus</taxon>
    </lineage>
</organism>
<reference evidence="1" key="2">
    <citation type="submission" date="2020-06" db="EMBL/GenBank/DDBJ databases">
        <title>Helianthus annuus Genome sequencing and assembly Release 2.</title>
        <authorList>
            <person name="Gouzy J."/>
            <person name="Langlade N."/>
            <person name="Munos S."/>
        </authorList>
    </citation>
    <scope>NUCLEOTIDE SEQUENCE</scope>
    <source>
        <tissue evidence="1">Leaves</tissue>
    </source>
</reference>
<gene>
    <name evidence="1" type="ORF">HanXRQr2_Chr09g0398971</name>
</gene>
<dbReference type="Gramene" id="mRNA:HanXRQr2_Chr09g0398971">
    <property type="protein sequence ID" value="mRNA:HanXRQr2_Chr09g0398971"/>
    <property type="gene ID" value="HanXRQr2_Chr09g0398971"/>
</dbReference>
<dbReference type="PANTHER" id="PTHR36783">
    <property type="entry name" value="THYLAKOID LUMENAL 17.9 KDA PROTEIN, CHLOROPLASTIC"/>
    <property type="match status" value="1"/>
</dbReference>
<sequence>MKPVRVRPCPSNNPGCVSSNLKSWSFAFPWRVLDKSLGNALQEAVLEELKLRRMPKLR</sequence>
<dbReference type="InterPro" id="IPR037734">
    <property type="entry name" value="Thylakoid_lumenal_17.9"/>
</dbReference>
<reference evidence="1" key="1">
    <citation type="journal article" date="2017" name="Nature">
        <title>The sunflower genome provides insights into oil metabolism, flowering and Asterid evolution.</title>
        <authorList>
            <person name="Badouin H."/>
            <person name="Gouzy J."/>
            <person name="Grassa C.J."/>
            <person name="Murat F."/>
            <person name="Staton S.E."/>
            <person name="Cottret L."/>
            <person name="Lelandais-Briere C."/>
            <person name="Owens G.L."/>
            <person name="Carrere S."/>
            <person name="Mayjonade B."/>
            <person name="Legrand L."/>
            <person name="Gill N."/>
            <person name="Kane N.C."/>
            <person name="Bowers J.E."/>
            <person name="Hubner S."/>
            <person name="Bellec A."/>
            <person name="Berard A."/>
            <person name="Berges H."/>
            <person name="Blanchet N."/>
            <person name="Boniface M.C."/>
            <person name="Brunel D."/>
            <person name="Catrice O."/>
            <person name="Chaidir N."/>
            <person name="Claudel C."/>
            <person name="Donnadieu C."/>
            <person name="Faraut T."/>
            <person name="Fievet G."/>
            <person name="Helmstetter N."/>
            <person name="King M."/>
            <person name="Knapp S.J."/>
            <person name="Lai Z."/>
            <person name="Le Paslier M.C."/>
            <person name="Lippi Y."/>
            <person name="Lorenzon L."/>
            <person name="Mandel J.R."/>
            <person name="Marage G."/>
            <person name="Marchand G."/>
            <person name="Marquand E."/>
            <person name="Bret-Mestries E."/>
            <person name="Morien E."/>
            <person name="Nambeesan S."/>
            <person name="Nguyen T."/>
            <person name="Pegot-Espagnet P."/>
            <person name="Pouilly N."/>
            <person name="Raftis F."/>
            <person name="Sallet E."/>
            <person name="Schiex T."/>
            <person name="Thomas J."/>
            <person name="Vandecasteele C."/>
            <person name="Vares D."/>
            <person name="Vear F."/>
            <person name="Vautrin S."/>
            <person name="Crespi M."/>
            <person name="Mangin B."/>
            <person name="Burke J.M."/>
            <person name="Salse J."/>
            <person name="Munos S."/>
            <person name="Vincourt P."/>
            <person name="Rieseberg L.H."/>
            <person name="Langlade N.B."/>
        </authorList>
    </citation>
    <scope>NUCLEOTIDE SEQUENCE</scope>
    <source>
        <tissue evidence="1">Leaves</tissue>
    </source>
</reference>
<keyword evidence="2" id="KW-1185">Reference proteome</keyword>
<evidence type="ECO:0000313" key="1">
    <source>
        <dbReference type="EMBL" id="KAF5791804.1"/>
    </source>
</evidence>
<proteinExistence type="predicted"/>
<name>A0A9K3I937_HELAN</name>
<dbReference type="PANTHER" id="PTHR36783:SF2">
    <property type="entry name" value="THYLAKOID LUMENAL 17.9 KDA PROTEIN, CHLOROPLASTIC"/>
    <property type="match status" value="1"/>
</dbReference>
<evidence type="ECO:0000313" key="2">
    <source>
        <dbReference type="Proteomes" id="UP000215914"/>
    </source>
</evidence>
<protein>
    <submittedName>
        <fullName evidence="1">Thylakoid lumenal 17.9kDa protein</fullName>
    </submittedName>
</protein>
<dbReference type="Proteomes" id="UP000215914">
    <property type="component" value="Unassembled WGS sequence"/>
</dbReference>